<dbReference type="EMBL" id="QEHR01000001">
    <property type="protein sequence ID" value="PVW17229.1"/>
    <property type="molecule type" value="Genomic_DNA"/>
</dbReference>
<feature type="transmembrane region" description="Helical" evidence="6">
    <location>
        <begin position="197"/>
        <end position="215"/>
    </location>
</feature>
<keyword evidence="4 6" id="KW-1133">Transmembrane helix</keyword>
<dbReference type="GO" id="GO:0005886">
    <property type="term" value="C:plasma membrane"/>
    <property type="evidence" value="ECO:0007669"/>
    <property type="project" value="UniProtKB-SubCell"/>
</dbReference>
<comment type="caution">
    <text evidence="7">The sequence shown here is derived from an EMBL/GenBank/DDBJ whole genome shotgun (WGS) entry which is preliminary data.</text>
</comment>
<evidence type="ECO:0000256" key="4">
    <source>
        <dbReference type="ARBA" id="ARBA00022989"/>
    </source>
</evidence>
<organism evidence="7 8">
    <name type="scientific">Marixanthomonas spongiae</name>
    <dbReference type="NCBI Taxonomy" id="2174845"/>
    <lineage>
        <taxon>Bacteria</taxon>
        <taxon>Pseudomonadati</taxon>
        <taxon>Bacteroidota</taxon>
        <taxon>Flavobacteriia</taxon>
        <taxon>Flavobacteriales</taxon>
        <taxon>Flavobacteriaceae</taxon>
        <taxon>Marixanthomonas</taxon>
    </lineage>
</organism>
<evidence type="ECO:0000256" key="5">
    <source>
        <dbReference type="ARBA" id="ARBA00023136"/>
    </source>
</evidence>
<protein>
    <recommendedName>
        <fullName evidence="9">Threonine/homoserine/homoserine lactone efflux protein</fullName>
    </recommendedName>
</protein>
<dbReference type="InterPro" id="IPR036259">
    <property type="entry name" value="MFS_trans_sf"/>
</dbReference>
<dbReference type="RefSeq" id="WP_116692977.1">
    <property type="nucleotide sequence ID" value="NZ_QEHR01000001.1"/>
</dbReference>
<evidence type="ECO:0008006" key="9">
    <source>
        <dbReference type="Google" id="ProtNLM"/>
    </source>
</evidence>
<comment type="subcellular location">
    <subcellularLocation>
        <location evidence="1">Cell membrane</location>
        <topology evidence="1">Multi-pass membrane protein</topology>
    </subcellularLocation>
</comment>
<keyword evidence="5 6" id="KW-0472">Membrane</keyword>
<keyword evidence="3 6" id="KW-0812">Transmembrane</keyword>
<keyword evidence="2" id="KW-1003">Cell membrane</keyword>
<evidence type="ECO:0000256" key="3">
    <source>
        <dbReference type="ARBA" id="ARBA00022692"/>
    </source>
</evidence>
<accession>A0A2U0I804</accession>
<feature type="transmembrane region" description="Helical" evidence="6">
    <location>
        <begin position="46"/>
        <end position="67"/>
    </location>
</feature>
<dbReference type="AlphaFoldDB" id="A0A2U0I804"/>
<evidence type="ECO:0000313" key="7">
    <source>
        <dbReference type="EMBL" id="PVW17229.1"/>
    </source>
</evidence>
<reference evidence="7 8" key="1">
    <citation type="submission" date="2018-04" db="EMBL/GenBank/DDBJ databases">
        <title>Marixanthomonas spongiae HN-E44 sp. nov., isolated from a marine sponge.</title>
        <authorList>
            <person name="Luo L."/>
            <person name="Zhuang L."/>
        </authorList>
    </citation>
    <scope>NUCLEOTIDE SEQUENCE [LARGE SCALE GENOMIC DNA]</scope>
    <source>
        <strain evidence="7 8">HN-E44</strain>
    </source>
</reference>
<feature type="transmembrane region" description="Helical" evidence="6">
    <location>
        <begin position="118"/>
        <end position="143"/>
    </location>
</feature>
<gene>
    <name evidence="7" type="ORF">DDV96_01575</name>
</gene>
<dbReference type="OrthoDB" id="1161040at2"/>
<sequence length="216" mass="24420">MVYDILMLLVFLLTGFLASGLGAIPASSSNVAVVTTTLEESFKKGFRIALGAGLGSVLLSFIALNYSRTFTDFFEDNRWLQYAIVFVFFAIGILVLLRQRFHVDFQNPLSETWQVGNFWKGFLLALINPPALIFWILLITLANTYLFSLSKFSPLLNLLLFFAGIFLGKVTTLYYYGKMSDKLKERKHKKRPLVYNIIGTALVAGSVVQFIRMLMD</sequence>
<dbReference type="GO" id="GO:0006865">
    <property type="term" value="P:amino acid transport"/>
    <property type="evidence" value="ECO:0007669"/>
    <property type="project" value="InterPro"/>
</dbReference>
<dbReference type="SUPFAM" id="SSF103473">
    <property type="entry name" value="MFS general substrate transporter"/>
    <property type="match status" value="1"/>
</dbReference>
<evidence type="ECO:0000256" key="1">
    <source>
        <dbReference type="ARBA" id="ARBA00004651"/>
    </source>
</evidence>
<keyword evidence="8" id="KW-1185">Reference proteome</keyword>
<proteinExistence type="predicted"/>
<name>A0A2U0I804_9FLAO</name>
<dbReference type="Pfam" id="PF01810">
    <property type="entry name" value="LysE"/>
    <property type="match status" value="1"/>
</dbReference>
<evidence type="ECO:0000313" key="8">
    <source>
        <dbReference type="Proteomes" id="UP000245962"/>
    </source>
</evidence>
<evidence type="ECO:0000256" key="6">
    <source>
        <dbReference type="SAM" id="Phobius"/>
    </source>
</evidence>
<feature type="transmembrane region" description="Helical" evidence="6">
    <location>
        <begin position="79"/>
        <end position="98"/>
    </location>
</feature>
<dbReference type="Proteomes" id="UP000245962">
    <property type="component" value="Unassembled WGS sequence"/>
</dbReference>
<feature type="transmembrane region" description="Helical" evidence="6">
    <location>
        <begin position="155"/>
        <end position="177"/>
    </location>
</feature>
<dbReference type="InterPro" id="IPR001123">
    <property type="entry name" value="LeuE-type"/>
</dbReference>
<evidence type="ECO:0000256" key="2">
    <source>
        <dbReference type="ARBA" id="ARBA00022475"/>
    </source>
</evidence>